<comment type="catalytic activity">
    <reaction evidence="4">
        <text>an aldehyde + NAD(+) + H2O = a carboxylate + NADH + 2 H(+)</text>
        <dbReference type="Rhea" id="RHEA:16185"/>
        <dbReference type="ChEBI" id="CHEBI:15377"/>
        <dbReference type="ChEBI" id="CHEBI:15378"/>
        <dbReference type="ChEBI" id="CHEBI:17478"/>
        <dbReference type="ChEBI" id="CHEBI:29067"/>
        <dbReference type="ChEBI" id="CHEBI:57540"/>
        <dbReference type="ChEBI" id="CHEBI:57945"/>
        <dbReference type="EC" id="1.2.1.3"/>
    </reaction>
</comment>
<dbReference type="FunFam" id="3.40.309.10:FF:000012">
    <property type="entry name" value="Betaine aldehyde dehydrogenase"/>
    <property type="match status" value="1"/>
</dbReference>
<reference evidence="8" key="1">
    <citation type="journal article" date="2023" name="Genome Biol. Evol.">
        <title>First Whole Genome Sequence and Flow Cytometry Genome Size Data for the Lichen-Forming Fungus Ramalina farinacea (Ascomycota).</title>
        <authorList>
            <person name="Llewellyn T."/>
            <person name="Mian S."/>
            <person name="Hill R."/>
            <person name="Leitch I.J."/>
            <person name="Gaya E."/>
        </authorList>
    </citation>
    <scope>NUCLEOTIDE SEQUENCE</scope>
    <source>
        <strain evidence="8">LIQ254RAFAR</strain>
    </source>
</reference>
<proteinExistence type="inferred from homology"/>
<comment type="similarity">
    <text evidence="1 6">Belongs to the aldehyde dehydrogenase family.</text>
</comment>
<evidence type="ECO:0000256" key="6">
    <source>
        <dbReference type="RuleBase" id="RU003345"/>
    </source>
</evidence>
<feature type="domain" description="Aldehyde dehydrogenase" evidence="7">
    <location>
        <begin position="17"/>
        <end position="484"/>
    </location>
</feature>
<dbReference type="EC" id="1.2.1.3" evidence="3"/>
<name>A0AA43TVW4_9LECA</name>
<evidence type="ECO:0000256" key="4">
    <source>
        <dbReference type="ARBA" id="ARBA00049194"/>
    </source>
</evidence>
<sequence length="487" mass="51570">MGDLKNIETRLFINNEFVQSKSEERYTVYNPATGKHVADIPVANVADVDAAVAAASAAYKGPWSKFSAEQRAACLNKLADLLDAKKSEIGQLETACMGTPAAIATHMLPPMGTKLLRYYAGWADKVAGESFPPDGEGDELYKIVQYEPLGVCAAIAAWNATPLYLGTKMAPAVATGNTVVFKASEKSPLGINVAASCVAEAGFPPGVINFVSGGGSTGALLAGHMGIAKISFTGSGITGRKVQEAAARSNMKRVTLELGGKSPAVVFADANIPNATEAAVDRFLMLTSQVCVAPSRLFVHSSIAEKFIATAKERFEQIGKSWGASSDPTSMTTMHGPLADQTQLKRVLDYIESGKQDAKLITGGERIGNEGCFVQPTIFLDPKPDAKIYREEIFGPVLTIRTFETEDEAMELANATTYGLAAYVFTSDMGRALRVARKLEAGTVNINSGGGIDVRVPMGGIKASGSGREYGKLGLMAYLEPKTITMK</sequence>
<dbReference type="FunFam" id="3.40.605.10:FF:000007">
    <property type="entry name" value="NAD/NADP-dependent betaine aldehyde dehydrogenase"/>
    <property type="match status" value="1"/>
</dbReference>
<dbReference type="AlphaFoldDB" id="A0AA43TVW4"/>
<dbReference type="Gene3D" id="3.40.605.10">
    <property type="entry name" value="Aldehyde Dehydrogenase, Chain A, domain 1"/>
    <property type="match status" value="1"/>
</dbReference>
<dbReference type="InterPro" id="IPR015590">
    <property type="entry name" value="Aldehyde_DH_dom"/>
</dbReference>
<evidence type="ECO:0000313" key="8">
    <source>
        <dbReference type="EMBL" id="MDI1486167.1"/>
    </source>
</evidence>
<evidence type="ECO:0000256" key="1">
    <source>
        <dbReference type="ARBA" id="ARBA00009986"/>
    </source>
</evidence>
<dbReference type="GO" id="GO:0004029">
    <property type="term" value="F:aldehyde dehydrogenase (NAD+) activity"/>
    <property type="evidence" value="ECO:0007669"/>
    <property type="project" value="UniProtKB-EC"/>
</dbReference>
<evidence type="ECO:0000256" key="5">
    <source>
        <dbReference type="PROSITE-ProRule" id="PRU10007"/>
    </source>
</evidence>
<dbReference type="InterPro" id="IPR016163">
    <property type="entry name" value="Ald_DH_C"/>
</dbReference>
<feature type="active site" evidence="5">
    <location>
        <position position="257"/>
    </location>
</feature>
<dbReference type="PROSITE" id="PS00687">
    <property type="entry name" value="ALDEHYDE_DEHYDR_GLU"/>
    <property type="match status" value="1"/>
</dbReference>
<dbReference type="Gene3D" id="3.40.309.10">
    <property type="entry name" value="Aldehyde Dehydrogenase, Chain A, domain 2"/>
    <property type="match status" value="1"/>
</dbReference>
<dbReference type="EMBL" id="JAPUFD010000002">
    <property type="protein sequence ID" value="MDI1486167.1"/>
    <property type="molecule type" value="Genomic_DNA"/>
</dbReference>
<organism evidence="8 9">
    <name type="scientific">Ramalina farinacea</name>
    <dbReference type="NCBI Taxonomy" id="258253"/>
    <lineage>
        <taxon>Eukaryota</taxon>
        <taxon>Fungi</taxon>
        <taxon>Dikarya</taxon>
        <taxon>Ascomycota</taxon>
        <taxon>Pezizomycotina</taxon>
        <taxon>Lecanoromycetes</taxon>
        <taxon>OSLEUM clade</taxon>
        <taxon>Lecanoromycetidae</taxon>
        <taxon>Lecanorales</taxon>
        <taxon>Lecanorineae</taxon>
        <taxon>Ramalinaceae</taxon>
        <taxon>Ramalina</taxon>
    </lineage>
</organism>
<keyword evidence="9" id="KW-1185">Reference proteome</keyword>
<accession>A0AA43TVW4</accession>
<dbReference type="InterPro" id="IPR016161">
    <property type="entry name" value="Ald_DH/histidinol_DH"/>
</dbReference>
<comment type="caution">
    <text evidence="8">The sequence shown here is derived from an EMBL/GenBank/DDBJ whole genome shotgun (WGS) entry which is preliminary data.</text>
</comment>
<dbReference type="InterPro" id="IPR029510">
    <property type="entry name" value="Ald_DH_CS_GLU"/>
</dbReference>
<keyword evidence="2 6" id="KW-0560">Oxidoreductase</keyword>
<evidence type="ECO:0000256" key="3">
    <source>
        <dbReference type="ARBA" id="ARBA00024226"/>
    </source>
</evidence>
<evidence type="ECO:0000313" key="9">
    <source>
        <dbReference type="Proteomes" id="UP001161017"/>
    </source>
</evidence>
<dbReference type="Proteomes" id="UP001161017">
    <property type="component" value="Unassembled WGS sequence"/>
</dbReference>
<dbReference type="PANTHER" id="PTHR11699">
    <property type="entry name" value="ALDEHYDE DEHYDROGENASE-RELATED"/>
    <property type="match status" value="1"/>
</dbReference>
<dbReference type="Pfam" id="PF00171">
    <property type="entry name" value="Aldedh"/>
    <property type="match status" value="1"/>
</dbReference>
<dbReference type="InterPro" id="IPR016162">
    <property type="entry name" value="Ald_DH_N"/>
</dbReference>
<protein>
    <recommendedName>
        <fullName evidence="3">aldehyde dehydrogenase (NAD(+))</fullName>
        <ecNumber evidence="3">1.2.1.3</ecNumber>
    </recommendedName>
</protein>
<evidence type="ECO:0000256" key="2">
    <source>
        <dbReference type="ARBA" id="ARBA00023002"/>
    </source>
</evidence>
<evidence type="ECO:0000259" key="7">
    <source>
        <dbReference type="Pfam" id="PF00171"/>
    </source>
</evidence>
<dbReference type="SUPFAM" id="SSF53720">
    <property type="entry name" value="ALDH-like"/>
    <property type="match status" value="1"/>
</dbReference>
<gene>
    <name evidence="8" type="ORF">OHK93_004358</name>
</gene>